<dbReference type="GO" id="GO:0032259">
    <property type="term" value="P:methylation"/>
    <property type="evidence" value="ECO:0007669"/>
    <property type="project" value="UniProtKB-KW"/>
</dbReference>
<organism evidence="1">
    <name type="scientific">Candidatus Nitricoxidivorans perseverans</name>
    <dbReference type="NCBI Taxonomy" id="2975601"/>
    <lineage>
        <taxon>Bacteria</taxon>
        <taxon>Pseudomonadati</taxon>
        <taxon>Pseudomonadota</taxon>
        <taxon>Betaproteobacteria</taxon>
        <taxon>Nitrosomonadales</taxon>
        <taxon>Sterolibacteriaceae</taxon>
        <taxon>Candidatus Nitricoxidivorans</taxon>
    </lineage>
</organism>
<evidence type="ECO:0000313" key="1">
    <source>
        <dbReference type="EMBL" id="WIM05079.1"/>
    </source>
</evidence>
<keyword evidence="1" id="KW-0808">Transferase</keyword>
<sequence>MNDILKPYQPVVARLIDGRRPAAVLDAPCGTGWLWGLLDSGCEIDGLDLFAAAPEGYRLFRNANLDMGLPEDLGAYDAIACCEGIEHFGNPEAFFRSAHRHLKPGGMLAVTTPNTWHPAARVQFMLRGFFPGFPCLAGKIERGTHMHIMPWSFPQLYLYLTLAGFRDVTLHDVDEPKPKRAWEWLAGLPQALYCAHRRRKAGTDELRRFWSQAGSRQSLFGRRLVVSAVAG</sequence>
<reference evidence="1" key="1">
    <citation type="journal article" date="2023" name="Nat. Microbiol.">
        <title>Enrichment and characterization of a nitric oxide-reducing microbial community in a continuous bioreactor.</title>
        <authorList>
            <person name="Garrido-Amador P."/>
            <person name="Stortenbeker N."/>
            <person name="Wessels H.J.C.T."/>
            <person name="Speth D.R."/>
            <person name="Garcia-Heredia I."/>
            <person name="Kartal B."/>
        </authorList>
    </citation>
    <scope>NUCLEOTIDE SEQUENCE</scope>
    <source>
        <strain evidence="1">MAG1</strain>
    </source>
</reference>
<gene>
    <name evidence="1" type="ORF">OHM77_10280</name>
</gene>
<protein>
    <submittedName>
        <fullName evidence="1">Class I SAM-dependent methyltransferase</fullName>
    </submittedName>
</protein>
<dbReference type="CDD" id="cd02440">
    <property type="entry name" value="AdoMet_MTases"/>
    <property type="match status" value="1"/>
</dbReference>
<keyword evidence="1" id="KW-0489">Methyltransferase</keyword>
<proteinExistence type="predicted"/>
<accession>A0AA49FJE6</accession>
<dbReference type="KEGG" id="npv:OHM77_10280"/>
<dbReference type="Gene3D" id="3.40.50.150">
    <property type="entry name" value="Vaccinia Virus protein VP39"/>
    <property type="match status" value="1"/>
</dbReference>
<dbReference type="AlphaFoldDB" id="A0AA49FJE6"/>
<dbReference type="Pfam" id="PF13489">
    <property type="entry name" value="Methyltransf_23"/>
    <property type="match status" value="1"/>
</dbReference>
<dbReference type="EMBL" id="CP107246">
    <property type="protein sequence ID" value="WIM05079.1"/>
    <property type="molecule type" value="Genomic_DNA"/>
</dbReference>
<dbReference type="GO" id="GO:0008168">
    <property type="term" value="F:methyltransferase activity"/>
    <property type="evidence" value="ECO:0007669"/>
    <property type="project" value="UniProtKB-KW"/>
</dbReference>
<dbReference type="InterPro" id="IPR029063">
    <property type="entry name" value="SAM-dependent_MTases_sf"/>
</dbReference>
<dbReference type="Proteomes" id="UP001234916">
    <property type="component" value="Chromosome"/>
</dbReference>
<name>A0AA49FJE6_9PROT</name>
<dbReference type="SUPFAM" id="SSF53335">
    <property type="entry name" value="S-adenosyl-L-methionine-dependent methyltransferases"/>
    <property type="match status" value="1"/>
</dbReference>